<dbReference type="Gene3D" id="3.40.50.1820">
    <property type="entry name" value="alpha/beta hydrolase"/>
    <property type="match status" value="1"/>
</dbReference>
<proteinExistence type="predicted"/>
<dbReference type="InterPro" id="IPR000639">
    <property type="entry name" value="Epox_hydrolase-like"/>
</dbReference>
<reference evidence="3 4" key="1">
    <citation type="journal article" date="2024" name="Science">
        <title>Giant polyketide synthase enzymes in the biosynthesis of giant marine polyether toxins.</title>
        <authorList>
            <person name="Fallon T.R."/>
            <person name="Shende V.V."/>
            <person name="Wierzbicki I.H."/>
            <person name="Pendleton A.L."/>
            <person name="Watervoot N.F."/>
            <person name="Auber R.P."/>
            <person name="Gonzalez D.J."/>
            <person name="Wisecaver J.H."/>
            <person name="Moore B.S."/>
        </authorList>
    </citation>
    <scope>NUCLEOTIDE SEQUENCE [LARGE SCALE GENOMIC DNA]</scope>
    <source>
        <strain evidence="3 4">12B1</strain>
    </source>
</reference>
<dbReference type="EMBL" id="JBGBPQ010000003">
    <property type="protein sequence ID" value="KAL1526237.1"/>
    <property type="molecule type" value="Genomic_DNA"/>
</dbReference>
<evidence type="ECO:0000313" key="3">
    <source>
        <dbReference type="EMBL" id="KAL1526237.1"/>
    </source>
</evidence>
<dbReference type="InterPro" id="IPR000073">
    <property type="entry name" value="AB_hydrolase_1"/>
</dbReference>
<protein>
    <recommendedName>
        <fullName evidence="2">AB hydrolase-1 domain-containing protein</fullName>
    </recommendedName>
</protein>
<gene>
    <name evidence="3" type="ORF">AB1Y20_014959</name>
</gene>
<accession>A0AB34JYQ6</accession>
<dbReference type="Pfam" id="PF00561">
    <property type="entry name" value="Abhydrolase_1"/>
    <property type="match status" value="1"/>
</dbReference>
<dbReference type="Proteomes" id="UP001515480">
    <property type="component" value="Unassembled WGS sequence"/>
</dbReference>
<sequence>MAAALLVASLTPPRGLAASTRASAPHARLSMPERSLPHSPPNLTWQWRGYTVRYQSLGEANSGAAVVLVHGLFVNADHWRRNLPALAEAGFRAYAIDLLGYGYSDKPPPCGDEAKAISGEIGRALGEPVVELGTAWGGRRQTAVAEAHPLGSVYNFYTWAEQINDFVEEVVRAERVTLVANSIGSISALQAAIDRPDRINGVAIVNPNFRELHVAEMPELMRPFAMPVLRAVQSALRTRGRWLFDQLATPSVVKEILKEPYYDAEQVTDELVDVLLTPLLTEGAADVVFDTLSYSAGPLPEQQLQDERLKAPVLVCWGEKDPWTPRRRVLELARFPSVDRVIPLPNVGHCPHDEAPQLVNPLLIDFIRQCSRADRSFDKEQPC</sequence>
<dbReference type="AlphaFoldDB" id="A0AB34JYQ6"/>
<dbReference type="PRINTS" id="PR00412">
    <property type="entry name" value="EPOXHYDRLASE"/>
</dbReference>
<feature type="region of interest" description="Disordered" evidence="1">
    <location>
        <begin position="16"/>
        <end position="36"/>
    </location>
</feature>
<organism evidence="3 4">
    <name type="scientific">Prymnesium parvum</name>
    <name type="common">Toxic golden alga</name>
    <dbReference type="NCBI Taxonomy" id="97485"/>
    <lineage>
        <taxon>Eukaryota</taxon>
        <taxon>Haptista</taxon>
        <taxon>Haptophyta</taxon>
        <taxon>Prymnesiophyceae</taxon>
        <taxon>Prymnesiales</taxon>
        <taxon>Prymnesiaceae</taxon>
        <taxon>Prymnesium</taxon>
    </lineage>
</organism>
<dbReference type="GO" id="GO:0003824">
    <property type="term" value="F:catalytic activity"/>
    <property type="evidence" value="ECO:0007669"/>
    <property type="project" value="InterPro"/>
</dbReference>
<dbReference type="PANTHER" id="PTHR46438:SF12">
    <property type="entry name" value="ALPHA_BETA-HYDROLASES SUPERFAMILY PROTEIN"/>
    <property type="match status" value="1"/>
</dbReference>
<evidence type="ECO:0000313" key="4">
    <source>
        <dbReference type="Proteomes" id="UP001515480"/>
    </source>
</evidence>
<comment type="caution">
    <text evidence="3">The sequence shown here is derived from an EMBL/GenBank/DDBJ whole genome shotgun (WGS) entry which is preliminary data.</text>
</comment>
<feature type="domain" description="AB hydrolase-1" evidence="2">
    <location>
        <begin position="65"/>
        <end position="356"/>
    </location>
</feature>
<evidence type="ECO:0000256" key="1">
    <source>
        <dbReference type="SAM" id="MobiDB-lite"/>
    </source>
</evidence>
<evidence type="ECO:0000259" key="2">
    <source>
        <dbReference type="Pfam" id="PF00561"/>
    </source>
</evidence>
<name>A0AB34JYQ6_PRYPA</name>
<dbReference type="SUPFAM" id="SSF53474">
    <property type="entry name" value="alpha/beta-Hydrolases"/>
    <property type="match status" value="1"/>
</dbReference>
<keyword evidence="4" id="KW-1185">Reference proteome</keyword>
<dbReference type="InterPro" id="IPR029058">
    <property type="entry name" value="AB_hydrolase_fold"/>
</dbReference>
<dbReference type="PANTHER" id="PTHR46438">
    <property type="entry name" value="ALPHA/BETA-HYDROLASES SUPERFAMILY PROTEIN"/>
    <property type="match status" value="1"/>
</dbReference>